<dbReference type="EMBL" id="MN043729">
    <property type="protein sequence ID" value="QDP42871.1"/>
    <property type="molecule type" value="Genomic_DNA"/>
</dbReference>
<keyword evidence="2" id="KW-1185">Reference proteome</keyword>
<proteinExistence type="predicted"/>
<organism evidence="1 2">
    <name type="scientific">Bacillus phage vB_BmeM-Goe8</name>
    <dbReference type="NCBI Taxonomy" id="2593638"/>
    <lineage>
        <taxon>Viruses</taxon>
        <taxon>Duplodnaviria</taxon>
        <taxon>Heunggongvirae</taxon>
        <taxon>Uroviricota</taxon>
        <taxon>Caudoviricetes</taxon>
        <taxon>Herelleviridae</taxon>
        <taxon>Bastillevirinae</taxon>
        <taxon>Goettingenvirus</taxon>
        <taxon>Goettingenvirus goe8</taxon>
    </lineage>
</organism>
<dbReference type="Proteomes" id="UP000317800">
    <property type="component" value="Segment"/>
</dbReference>
<name>A0A516KMP6_9CAUD</name>
<sequence length="172" mass="19474">MSYSNDLIRFISGVPVLGDGTIPMNTIDSEQPFASQLYDPVYSLTVIARKVQDLISRNKIEVVSDTVDSNTIVYKALNSDLASYAPDIYTLLRAVVLESFSLLYMSENAPENLQYVSARDIKNHRANLNYIADYLSTEAKYYHMIESLRDMNIAFGYMQNQIEVMMNEGSGR</sequence>
<evidence type="ECO:0000313" key="2">
    <source>
        <dbReference type="Proteomes" id="UP000317800"/>
    </source>
</evidence>
<gene>
    <name evidence="1" type="ORF">Goe8_c00980</name>
</gene>
<evidence type="ECO:0000313" key="1">
    <source>
        <dbReference type="EMBL" id="QDP42871.1"/>
    </source>
</evidence>
<reference evidence="1 2" key="1">
    <citation type="submission" date="2019-06" db="EMBL/GenBank/DDBJ databases">
        <authorList>
            <person name="Hertel R."/>
        </authorList>
    </citation>
    <scope>NUCLEOTIDE SEQUENCE [LARGE SCALE GENOMIC DNA]</scope>
</reference>
<protein>
    <submittedName>
        <fullName evidence="1">Uncharacterized protein</fullName>
    </submittedName>
</protein>
<accession>A0A516KMP6</accession>